<proteinExistence type="predicted"/>
<reference evidence="3" key="1">
    <citation type="submission" date="2017-10" db="EMBL/GenBank/DDBJ databases">
        <title>FDA dAtabase for Regulatory Grade micrObial Sequences (FDA-ARGOS): Supporting development and validation of Infectious Disease Dx tests.</title>
        <authorList>
            <person name="Goldberg B."/>
            <person name="Campos J."/>
            <person name="Tallon L."/>
            <person name="Sadzewicz L."/>
            <person name="Ott S."/>
            <person name="Zhao X."/>
            <person name="Nagaraj S."/>
            <person name="Vavikolanu K."/>
            <person name="Aluvathingal J."/>
            <person name="Nadendla S."/>
            <person name="Geyer C."/>
            <person name="Sichtig H."/>
        </authorList>
    </citation>
    <scope>NUCLEOTIDE SEQUENCE [LARGE SCALE GENOMIC DNA]</scope>
    <source>
        <strain evidence="3">FDAARGOS_376</strain>
    </source>
</reference>
<evidence type="ECO:0000259" key="1">
    <source>
        <dbReference type="Pfam" id="PF13454"/>
    </source>
</evidence>
<dbReference type="PANTHER" id="PTHR40254">
    <property type="entry name" value="BLR0577 PROTEIN"/>
    <property type="match status" value="1"/>
</dbReference>
<dbReference type="EMBL" id="PDKZ01000002">
    <property type="protein sequence ID" value="PHH40026.1"/>
    <property type="molecule type" value="Genomic_DNA"/>
</dbReference>
<dbReference type="Proteomes" id="UP000222460">
    <property type="component" value="Unassembled WGS sequence"/>
</dbReference>
<dbReference type="PANTHER" id="PTHR40254:SF1">
    <property type="entry name" value="BLR0577 PROTEIN"/>
    <property type="match status" value="1"/>
</dbReference>
<accession>A0A2C5W4U0</accession>
<gene>
    <name evidence="2" type="ORF">CRX57_07515</name>
</gene>
<name>A0A2C5W4U0_PSEPU</name>
<evidence type="ECO:0000313" key="3">
    <source>
        <dbReference type="Proteomes" id="UP000222460"/>
    </source>
</evidence>
<dbReference type="InterPro" id="IPR052189">
    <property type="entry name" value="L-asp_N-monooxygenase_NS-form"/>
</dbReference>
<feature type="domain" description="FAD-dependent urate hydroxylase HpyO/Asp monooxygenase CreE-like FAD/NAD(P)-binding" evidence="1">
    <location>
        <begin position="9"/>
        <end position="156"/>
    </location>
</feature>
<dbReference type="AlphaFoldDB" id="A0A2C5W4U0"/>
<sequence length="460" mass="50609">MEFQVKHLVIIGAGFSGAVTAIEFLKRAPQGSRLTIINRSGKMARGLAYGTNSPDHLLNVPAGNMSALVDEPNSFLNYFRQFEPDAHSGSFVSRKLYGTYLSELLDLAKEQSRVQCESVAGEVCSIEPQADGTKALIVLQAGEQIVADHVVLAFGNFPPATPRGLQSLVDSRFYVEDPWAFKAEEIHCEAPQVLLIGSGLTAVDILISLLRSHPKASITMLSRRGLLPTDHREKLPAPGFTTNIGADLLAGSATVADYVRQVRREVARSPEHWREIVAALRPVTSELWSRLNVVERQRFLRHVQPHWDVYRHRVAPQTFRIYQDALAASRIKTIAGRIVSARVTGECVSMTIMPRGSDLNIDCSFDRVINCTGPCTDIRKISDPLISYLSKESMIQADELGVGIAVAQDYSVVSGSGSNLQWLSYVGPMLKARLWEATAVPELRQHARALVAKIVERFGG</sequence>
<dbReference type="InterPro" id="IPR036188">
    <property type="entry name" value="FAD/NAD-bd_sf"/>
</dbReference>
<protein>
    <recommendedName>
        <fullName evidence="1">FAD-dependent urate hydroxylase HpyO/Asp monooxygenase CreE-like FAD/NAD(P)-binding domain-containing protein</fullName>
    </recommendedName>
</protein>
<organism evidence="2 3">
    <name type="scientific">Pseudomonas putida</name>
    <name type="common">Arthrobacter siderocapsulatus</name>
    <dbReference type="NCBI Taxonomy" id="303"/>
    <lineage>
        <taxon>Bacteria</taxon>
        <taxon>Pseudomonadati</taxon>
        <taxon>Pseudomonadota</taxon>
        <taxon>Gammaproteobacteria</taxon>
        <taxon>Pseudomonadales</taxon>
        <taxon>Pseudomonadaceae</taxon>
        <taxon>Pseudomonas</taxon>
    </lineage>
</organism>
<dbReference type="InterPro" id="IPR038732">
    <property type="entry name" value="HpyO/CreE_NAD-binding"/>
</dbReference>
<dbReference type="Pfam" id="PF13454">
    <property type="entry name" value="NAD_binding_9"/>
    <property type="match status" value="1"/>
</dbReference>
<evidence type="ECO:0000313" key="2">
    <source>
        <dbReference type="EMBL" id="PHH40026.1"/>
    </source>
</evidence>
<dbReference type="SUPFAM" id="SSF51905">
    <property type="entry name" value="FAD/NAD(P)-binding domain"/>
    <property type="match status" value="1"/>
</dbReference>
<comment type="caution">
    <text evidence="2">The sequence shown here is derived from an EMBL/GenBank/DDBJ whole genome shotgun (WGS) entry which is preliminary data.</text>
</comment>
<dbReference type="Gene3D" id="3.50.50.60">
    <property type="entry name" value="FAD/NAD(P)-binding domain"/>
    <property type="match status" value="1"/>
</dbReference>